<name>A0A1X0MZI9_9PSED</name>
<accession>A0A1X0MZI9</accession>
<sequence length="239" mass="27795">MIETLGIMQPYFFPYIGYFQLIAAVERGLVFDIVKYKRKSWMNRNRILDGYGGWQYIKVPVSAKDGTLIKDAMIIDYATAHRRIKNQLEHYRYKAPHFRQVIQLLDLTFDAPGTTHISDLNTRSLEVVCDYIGLPFNWKSCSEMKFDLPPIRHAGQWALEISTLMEARQYINATGGRDIFVAHEWQERGIELRFLEPSSLHYCAAPFHFIENLSILDVLMWNAPETVLAYIRNETRAVG</sequence>
<evidence type="ECO:0000313" key="1">
    <source>
        <dbReference type="EMBL" id="ORC55940.1"/>
    </source>
</evidence>
<dbReference type="Pfam" id="PF08889">
    <property type="entry name" value="WbqC"/>
    <property type="match status" value="1"/>
</dbReference>
<evidence type="ECO:0008006" key="3">
    <source>
        <dbReference type="Google" id="ProtNLM"/>
    </source>
</evidence>
<keyword evidence="2" id="KW-1185">Reference proteome</keyword>
<dbReference type="AlphaFoldDB" id="A0A1X0MZI9"/>
<dbReference type="STRING" id="1958950.BZK31_23835"/>
<evidence type="ECO:0000313" key="2">
    <source>
        <dbReference type="Proteomes" id="UP000192815"/>
    </source>
</evidence>
<dbReference type="RefSeq" id="WP_083185737.1">
    <property type="nucleotide sequence ID" value="NZ_CBCRZR010000006.1"/>
</dbReference>
<dbReference type="InterPro" id="IPR014985">
    <property type="entry name" value="WbqC"/>
</dbReference>
<dbReference type="EMBL" id="MUIO01000108">
    <property type="protein sequence ID" value="ORC55940.1"/>
    <property type="molecule type" value="Genomic_DNA"/>
</dbReference>
<comment type="caution">
    <text evidence="1">The sequence shown here is derived from an EMBL/GenBank/DDBJ whole genome shotgun (WGS) entry which is preliminary data.</text>
</comment>
<dbReference type="Proteomes" id="UP000192815">
    <property type="component" value="Unassembled WGS sequence"/>
</dbReference>
<reference evidence="2" key="1">
    <citation type="submission" date="2017-02" db="EMBL/GenBank/DDBJ databases">
        <title>Pseudomonas floridae sp. nov., a novel pathogenic bacterial species isolated from tomato.</title>
        <authorList>
            <person name="Timilsina S."/>
            <person name="Vallad G.E."/>
            <person name="Jones J.B."/>
        </authorList>
    </citation>
    <scope>NUCLEOTIDE SEQUENCE [LARGE SCALE GENOMIC DNA]</scope>
    <source>
        <strain evidence="2">GEV388</strain>
    </source>
</reference>
<proteinExistence type="predicted"/>
<dbReference type="OrthoDB" id="3611744at2"/>
<organism evidence="1 2">
    <name type="scientific">Pseudomonas floridensis</name>
    <dbReference type="NCBI Taxonomy" id="1958950"/>
    <lineage>
        <taxon>Bacteria</taxon>
        <taxon>Pseudomonadati</taxon>
        <taxon>Pseudomonadota</taxon>
        <taxon>Gammaproteobacteria</taxon>
        <taxon>Pseudomonadales</taxon>
        <taxon>Pseudomonadaceae</taxon>
        <taxon>Pseudomonas</taxon>
    </lineage>
</organism>
<gene>
    <name evidence="1" type="ORF">BZK31_23835</name>
</gene>
<protein>
    <recommendedName>
        <fullName evidence="3">Glycine transferase</fullName>
    </recommendedName>
</protein>